<dbReference type="PANTHER" id="PTHR33204">
    <property type="entry name" value="TRANSCRIPTIONAL REGULATOR, MARR FAMILY"/>
    <property type="match status" value="1"/>
</dbReference>
<reference evidence="1 2" key="1">
    <citation type="journal article" date="2019" name="Int. J. Syst. Evol. Microbiol.">
        <title>Capsulimonas corticalis gen. nov., sp. nov., an aerobic capsulated bacterium, of a novel bacterial order, Capsulimonadales ord. nov., of the class Armatimonadia of the phylum Armatimonadetes.</title>
        <authorList>
            <person name="Li J."/>
            <person name="Kudo C."/>
            <person name="Tonouchi A."/>
        </authorList>
    </citation>
    <scope>NUCLEOTIDE SEQUENCE [LARGE SCALE GENOMIC DNA]</scope>
    <source>
        <strain evidence="1 2">AX-7</strain>
    </source>
</reference>
<dbReference type="CDD" id="cd00090">
    <property type="entry name" value="HTH_ARSR"/>
    <property type="match status" value="1"/>
</dbReference>
<dbReference type="PROSITE" id="PS51118">
    <property type="entry name" value="HTH_HXLR"/>
    <property type="match status" value="1"/>
</dbReference>
<protein>
    <submittedName>
        <fullName evidence="1">MarR family transcriptional regulator</fullName>
    </submittedName>
</protein>
<dbReference type="Proteomes" id="UP000287394">
    <property type="component" value="Chromosome"/>
</dbReference>
<dbReference type="Pfam" id="PF01638">
    <property type="entry name" value="HxlR"/>
    <property type="match status" value="1"/>
</dbReference>
<name>A0A402D2Y8_9BACT</name>
<dbReference type="OrthoDB" id="9800350at2"/>
<dbReference type="SUPFAM" id="SSF46785">
    <property type="entry name" value="Winged helix' DNA-binding domain"/>
    <property type="match status" value="1"/>
</dbReference>
<proteinExistence type="predicted"/>
<accession>A0A402D2Y8</accession>
<dbReference type="InterPro" id="IPR002577">
    <property type="entry name" value="HTH_HxlR"/>
</dbReference>
<dbReference type="InterPro" id="IPR036390">
    <property type="entry name" value="WH_DNA-bd_sf"/>
</dbReference>
<keyword evidence="2" id="KW-1185">Reference proteome</keyword>
<dbReference type="InterPro" id="IPR036388">
    <property type="entry name" value="WH-like_DNA-bd_sf"/>
</dbReference>
<dbReference type="KEGG" id="ccot:CCAX7_004030"/>
<dbReference type="Gene3D" id="1.10.10.10">
    <property type="entry name" value="Winged helix-like DNA-binding domain superfamily/Winged helix DNA-binding domain"/>
    <property type="match status" value="1"/>
</dbReference>
<sequence length="118" mass="13239">MGELPNALPGRQYVCPVEATLDVIGGKWKGVILFHLMDGTKRFGEMRRLVPAATQQMLTAQLRELEQAGVVHREVYREVPPKVEYSLTPFGHSLCPIINLMFDWGVEYMTGKQAVPSP</sequence>
<dbReference type="RefSeq" id="WP_119323901.1">
    <property type="nucleotide sequence ID" value="NZ_AP025739.1"/>
</dbReference>
<organism evidence="1 2">
    <name type="scientific">Capsulimonas corticalis</name>
    <dbReference type="NCBI Taxonomy" id="2219043"/>
    <lineage>
        <taxon>Bacteria</taxon>
        <taxon>Bacillati</taxon>
        <taxon>Armatimonadota</taxon>
        <taxon>Armatimonadia</taxon>
        <taxon>Capsulimonadales</taxon>
        <taxon>Capsulimonadaceae</taxon>
        <taxon>Capsulimonas</taxon>
    </lineage>
</organism>
<dbReference type="AlphaFoldDB" id="A0A402D2Y8"/>
<dbReference type="PANTHER" id="PTHR33204:SF33">
    <property type="entry name" value="TRANSCRIPTIONAL REGULATOR, MARR FAMILY"/>
    <property type="match status" value="1"/>
</dbReference>
<dbReference type="InterPro" id="IPR011991">
    <property type="entry name" value="ArsR-like_HTH"/>
</dbReference>
<evidence type="ECO:0000313" key="1">
    <source>
        <dbReference type="EMBL" id="BDI28352.1"/>
    </source>
</evidence>
<dbReference type="EMBL" id="AP025739">
    <property type="protein sequence ID" value="BDI28352.1"/>
    <property type="molecule type" value="Genomic_DNA"/>
</dbReference>
<evidence type="ECO:0000313" key="2">
    <source>
        <dbReference type="Proteomes" id="UP000287394"/>
    </source>
</evidence>
<gene>
    <name evidence="1" type="ORF">CCAX7_004030</name>
</gene>